<evidence type="ECO:0000256" key="1">
    <source>
        <dbReference type="ARBA" id="ARBA00004236"/>
    </source>
</evidence>
<feature type="compositionally biased region" description="Low complexity" evidence="5">
    <location>
        <begin position="437"/>
        <end position="452"/>
    </location>
</feature>
<accession>A0A517VCN7</accession>
<feature type="transmembrane region" description="Helical" evidence="6">
    <location>
        <begin position="12"/>
        <end position="30"/>
    </location>
</feature>
<feature type="compositionally biased region" description="Low complexity" evidence="5">
    <location>
        <begin position="360"/>
        <end position="384"/>
    </location>
</feature>
<organism evidence="7 8">
    <name type="scientific">Gimesia algae</name>
    <dbReference type="NCBI Taxonomy" id="2527971"/>
    <lineage>
        <taxon>Bacteria</taxon>
        <taxon>Pseudomonadati</taxon>
        <taxon>Planctomycetota</taxon>
        <taxon>Planctomycetia</taxon>
        <taxon>Planctomycetales</taxon>
        <taxon>Planctomycetaceae</taxon>
        <taxon>Gimesia</taxon>
    </lineage>
</organism>
<dbReference type="RefSeq" id="WP_145226966.1">
    <property type="nucleotide sequence ID" value="NZ_CP036343.1"/>
</dbReference>
<protein>
    <submittedName>
        <fullName evidence="7">Periplasmic folding chaperone</fullName>
    </submittedName>
</protein>
<keyword evidence="6" id="KW-0812">Transmembrane</keyword>
<evidence type="ECO:0000256" key="5">
    <source>
        <dbReference type="SAM" id="MobiDB-lite"/>
    </source>
</evidence>
<evidence type="ECO:0000256" key="6">
    <source>
        <dbReference type="SAM" id="Phobius"/>
    </source>
</evidence>
<dbReference type="InterPro" id="IPR027304">
    <property type="entry name" value="Trigger_fact/SurA_dom_sf"/>
</dbReference>
<dbReference type="PANTHER" id="PTHR47529:SF1">
    <property type="entry name" value="PERIPLASMIC CHAPERONE PPID"/>
    <property type="match status" value="1"/>
</dbReference>
<evidence type="ECO:0000313" key="7">
    <source>
        <dbReference type="EMBL" id="QDT90767.1"/>
    </source>
</evidence>
<keyword evidence="4" id="KW-0143">Chaperone</keyword>
<feature type="transmembrane region" description="Helical" evidence="6">
    <location>
        <begin position="36"/>
        <end position="54"/>
    </location>
</feature>
<keyword evidence="6" id="KW-1133">Transmembrane helix</keyword>
<feature type="compositionally biased region" description="Polar residues" evidence="5">
    <location>
        <begin position="413"/>
        <end position="422"/>
    </location>
</feature>
<dbReference type="PANTHER" id="PTHR47529">
    <property type="entry name" value="PEPTIDYL-PROLYL CIS-TRANS ISOMERASE D"/>
    <property type="match status" value="1"/>
</dbReference>
<keyword evidence="2" id="KW-1003">Cell membrane</keyword>
<dbReference type="GO" id="GO:0005886">
    <property type="term" value="C:plasma membrane"/>
    <property type="evidence" value="ECO:0007669"/>
    <property type="project" value="UniProtKB-SubCell"/>
</dbReference>
<reference evidence="7 8" key="1">
    <citation type="submission" date="2019-02" db="EMBL/GenBank/DDBJ databases">
        <title>Deep-cultivation of Planctomycetes and their phenomic and genomic characterization uncovers novel biology.</title>
        <authorList>
            <person name="Wiegand S."/>
            <person name="Jogler M."/>
            <person name="Boedeker C."/>
            <person name="Pinto D."/>
            <person name="Vollmers J."/>
            <person name="Rivas-Marin E."/>
            <person name="Kohn T."/>
            <person name="Peeters S.H."/>
            <person name="Heuer A."/>
            <person name="Rast P."/>
            <person name="Oberbeckmann S."/>
            <person name="Bunk B."/>
            <person name="Jeske O."/>
            <person name="Meyerdierks A."/>
            <person name="Storesund J.E."/>
            <person name="Kallscheuer N."/>
            <person name="Luecker S."/>
            <person name="Lage O.M."/>
            <person name="Pohl T."/>
            <person name="Merkel B.J."/>
            <person name="Hornburger P."/>
            <person name="Mueller R.-W."/>
            <person name="Bruemmer F."/>
            <person name="Labrenz M."/>
            <person name="Spormann A.M."/>
            <person name="Op den Camp H."/>
            <person name="Overmann J."/>
            <person name="Amann R."/>
            <person name="Jetten M.S.M."/>
            <person name="Mascher T."/>
            <person name="Medema M.H."/>
            <person name="Devos D.P."/>
            <person name="Kaster A.-K."/>
            <person name="Ovreas L."/>
            <person name="Rohde M."/>
            <person name="Galperin M.Y."/>
            <person name="Jogler C."/>
        </authorList>
    </citation>
    <scope>NUCLEOTIDE SEQUENCE [LARGE SCALE GENOMIC DNA]</scope>
    <source>
        <strain evidence="7 8">Pan161</strain>
    </source>
</reference>
<evidence type="ECO:0000313" key="8">
    <source>
        <dbReference type="Proteomes" id="UP000316855"/>
    </source>
</evidence>
<evidence type="ECO:0000256" key="3">
    <source>
        <dbReference type="ARBA" id="ARBA00023136"/>
    </source>
</evidence>
<dbReference type="OrthoDB" id="225509at2"/>
<dbReference type="EMBL" id="CP036343">
    <property type="protein sequence ID" value="QDT90767.1"/>
    <property type="molecule type" value="Genomic_DNA"/>
</dbReference>
<comment type="subcellular location">
    <subcellularLocation>
        <location evidence="1">Cell membrane</location>
    </subcellularLocation>
</comment>
<keyword evidence="8" id="KW-1185">Reference proteome</keyword>
<dbReference type="InterPro" id="IPR052029">
    <property type="entry name" value="PpiD_chaperone"/>
</dbReference>
<dbReference type="SUPFAM" id="SSF109998">
    <property type="entry name" value="Triger factor/SurA peptide-binding domain-like"/>
    <property type="match status" value="1"/>
</dbReference>
<feature type="region of interest" description="Disordered" evidence="5">
    <location>
        <begin position="329"/>
        <end position="464"/>
    </location>
</feature>
<dbReference type="Proteomes" id="UP000316855">
    <property type="component" value="Chromosome"/>
</dbReference>
<dbReference type="Gene3D" id="1.10.4030.10">
    <property type="entry name" value="Porin chaperone SurA, peptide-binding domain"/>
    <property type="match status" value="1"/>
</dbReference>
<name>A0A517VCN7_9PLAN</name>
<dbReference type="Pfam" id="PF13624">
    <property type="entry name" value="SurA_N_3"/>
    <property type="match status" value="1"/>
</dbReference>
<feature type="compositionally biased region" description="Basic and acidic residues" evidence="5">
    <location>
        <begin position="385"/>
        <end position="411"/>
    </location>
</feature>
<evidence type="ECO:0000256" key="4">
    <source>
        <dbReference type="ARBA" id="ARBA00023186"/>
    </source>
</evidence>
<feature type="transmembrane region" description="Helical" evidence="6">
    <location>
        <begin position="61"/>
        <end position="80"/>
    </location>
</feature>
<sequence>MASPLELFRKKQKVLMVPLTILALFAFIVMDQLTPAQFPPIAGMLFFGFVFWYLGRDRGKGIHFAAVGVIIGFFVGYLYIPRVGAETVVKSTAGDIDQRQYQEMVHNRNVANQFIMRSYMASLTEEEQQRPQPPRGAMFGFGREMEDDIILEFLFRKEAEKMNLVVSDDAISNYISRYTNNKLSRKAFQKICKEMGMTEGQLYDIFRDQLQARLAFQMLRPEVSLTPDQYWNFYKKFNVRQELELVALPVKDFEEEVPAPTATEKKAFFETYKAVFPGEKGPGTPGLRQPQKVQVEYLMADYVDTEKQVPPVTDKEIAAFYEDNKERLYKNNPIPDLPAGSTVPTAPELPAPAGPKTEQPAEAAKPGAAEKPADKPAAAPTKAETPAKPKADPKPEPATKPEPKTEKKEESSALATESTTFVSLLDEKPAETPIVAPKPGAEAEGAKPEPTTTTPPPLEPYRPLNDDLKSEIRDQLLRESTLKLMKDKISEAVMFMNELSDKITNPEEGATRPTPEEATKALKEYAAKHQLIYNITPMMSAQEMSESEKYPLGTAKEPTINQFAAQPRTAIEQLFETPVNLTYMPYEAEDSFSSGLLCYWKIKHVDATIPKFDDPEIDQQITAQLKLEKARPLAQKRAEELKKLISGDKEMAAAIEGQTITGKKEGTELSTTTTESFSWMRTSTANASNPFSMPRPELSSISAVEGAGNEFMEQVFDNLDDGEVGVVMNSEKSVCYVVKVINRIPSTPGGLTAMYQEFLKEDMFFFFSPYLPMAQMEQQQTNFEWSQELEAKYQVEKYFEQVEGPEVVAQ</sequence>
<dbReference type="KEGG" id="gax:Pan161_24200"/>
<dbReference type="AlphaFoldDB" id="A0A517VCN7"/>
<gene>
    <name evidence="7" type="ORF">Pan161_24200</name>
</gene>
<evidence type="ECO:0000256" key="2">
    <source>
        <dbReference type="ARBA" id="ARBA00022475"/>
    </source>
</evidence>
<proteinExistence type="predicted"/>
<keyword evidence="3 6" id="KW-0472">Membrane</keyword>